<dbReference type="InterPro" id="IPR008179">
    <property type="entry name" value="HisE"/>
</dbReference>
<dbReference type="PATRIC" id="fig|1678840.3.peg.1644"/>
<sequence>MELLHQLVFDDQGLIPAIVQDYFSGEVLTLAFMNEESLRISIEEQRTCFYSRSRKTLWRKGESSGNVQHIVRILTDCDFDSLVIQVIKDGPACHEGLESCFHHLFFEGILPEKFSLDDLYHLIQKRKETMPAGSYTTYLFEKGREKILKKVGEECSEVIISAMKNNRQETIYESADLAYHLLVLLSEMNILPEEIRNELSKRHIIDKKTKQEIPQ</sequence>
<gene>
    <name evidence="15" type="primary">hisI</name>
    <name evidence="15" type="synonym">hisIE</name>
    <name evidence="17" type="ORF">ATC1_13376</name>
</gene>
<keyword evidence="11 15" id="KW-0378">Hydrolase</keyword>
<dbReference type="InterPro" id="IPR023019">
    <property type="entry name" value="His_synth_HisIE"/>
</dbReference>
<keyword evidence="10 15" id="KW-0547">Nucleotide-binding</keyword>
<keyword evidence="8 15" id="KW-0963">Cytoplasm</keyword>
<dbReference type="NCBIfam" id="NF002747">
    <property type="entry name" value="PRK02759.1"/>
    <property type="match status" value="1"/>
</dbReference>
<feature type="region of interest" description="Phosphoribosyl-ATP pyrophosphohydrolase" evidence="15">
    <location>
        <begin position="116"/>
        <end position="215"/>
    </location>
</feature>
<dbReference type="NCBIfam" id="TIGR03188">
    <property type="entry name" value="histidine_hisI"/>
    <property type="match status" value="1"/>
</dbReference>
<dbReference type="Pfam" id="PF01503">
    <property type="entry name" value="PRA-PH"/>
    <property type="match status" value="1"/>
</dbReference>
<dbReference type="EC" id="3.6.1.31" evidence="15"/>
<dbReference type="InterPro" id="IPR002496">
    <property type="entry name" value="PRib_AMP_CycHydrolase_dom"/>
</dbReference>
<evidence type="ECO:0000256" key="14">
    <source>
        <dbReference type="ARBA" id="ARBA00023268"/>
    </source>
</evidence>
<dbReference type="NCBIfam" id="NF000768">
    <property type="entry name" value="PRK00051.1"/>
    <property type="match status" value="1"/>
</dbReference>
<comment type="catalytic activity">
    <reaction evidence="2 15">
        <text>1-(5-phospho-beta-D-ribosyl)-ATP + H2O = 1-(5-phospho-beta-D-ribosyl)-5'-AMP + diphosphate + H(+)</text>
        <dbReference type="Rhea" id="RHEA:22828"/>
        <dbReference type="ChEBI" id="CHEBI:15377"/>
        <dbReference type="ChEBI" id="CHEBI:15378"/>
        <dbReference type="ChEBI" id="CHEBI:33019"/>
        <dbReference type="ChEBI" id="CHEBI:59457"/>
        <dbReference type="ChEBI" id="CHEBI:73183"/>
        <dbReference type="EC" id="3.6.1.31"/>
    </reaction>
</comment>
<evidence type="ECO:0000256" key="15">
    <source>
        <dbReference type="HAMAP-Rule" id="MF_01019"/>
    </source>
</evidence>
<dbReference type="SUPFAM" id="SSF101386">
    <property type="entry name" value="all-alpha NTP pyrophosphatases"/>
    <property type="match status" value="1"/>
</dbReference>
<evidence type="ECO:0000256" key="4">
    <source>
        <dbReference type="ARBA" id="ARBA00005169"/>
    </source>
</evidence>
<evidence type="ECO:0000256" key="9">
    <source>
        <dbReference type="ARBA" id="ARBA00022605"/>
    </source>
</evidence>
<evidence type="ECO:0000256" key="13">
    <source>
        <dbReference type="ARBA" id="ARBA00023102"/>
    </source>
</evidence>
<evidence type="ECO:0000256" key="1">
    <source>
        <dbReference type="ARBA" id="ARBA00000024"/>
    </source>
</evidence>
<dbReference type="PANTHER" id="PTHR42945:SF9">
    <property type="entry name" value="HISTIDINE BIOSYNTHESIS BIFUNCTIONAL PROTEIN HISIE"/>
    <property type="match status" value="1"/>
</dbReference>
<evidence type="ECO:0000256" key="11">
    <source>
        <dbReference type="ARBA" id="ARBA00022801"/>
    </source>
</evidence>
<feature type="domain" description="Phosphoribosyl-AMP cyclohydrolase" evidence="16">
    <location>
        <begin position="30"/>
        <end position="102"/>
    </location>
</feature>
<comment type="subcellular location">
    <subcellularLocation>
        <location evidence="3 15">Cytoplasm</location>
    </subcellularLocation>
</comment>
<dbReference type="GO" id="GO:0004635">
    <property type="term" value="F:phosphoribosyl-AMP cyclohydrolase activity"/>
    <property type="evidence" value="ECO:0007669"/>
    <property type="project" value="UniProtKB-UniRule"/>
</dbReference>
<dbReference type="SUPFAM" id="SSF141734">
    <property type="entry name" value="HisI-like"/>
    <property type="match status" value="1"/>
</dbReference>
<comment type="pathway">
    <text evidence="5 15">Amino-acid biosynthesis; L-histidine biosynthesis; L-histidine from 5-phospho-alpha-D-ribose 1-diphosphate: step 2/9.</text>
</comment>
<keyword evidence="12 15" id="KW-0067">ATP-binding</keyword>
<reference evidence="17" key="1">
    <citation type="journal article" date="2015" name="Genome Announc.">
        <title>Draft Genome Sequence of Anaerolineae Strain TC1, a Novel Isolate from a Methanogenic Wastewater Treatment System.</title>
        <authorList>
            <person name="Matsuura N."/>
            <person name="Tourlousse D.M."/>
            <person name="Sun L."/>
            <person name="Toyonaga M."/>
            <person name="Kuroda K."/>
            <person name="Ohashi A."/>
            <person name="Cruz R."/>
            <person name="Yamaguchi T."/>
            <person name="Sekiguchi Y."/>
        </authorList>
    </citation>
    <scope>NUCLEOTIDE SEQUENCE [LARGE SCALE GENOMIC DNA]</scope>
    <source>
        <strain evidence="17">TC1</strain>
    </source>
</reference>
<keyword evidence="9 15" id="KW-0028">Amino-acid biosynthesis</keyword>
<dbReference type="Gene3D" id="1.10.287.1080">
    <property type="entry name" value="MazG-like"/>
    <property type="match status" value="1"/>
</dbReference>
<dbReference type="GO" id="GO:0005524">
    <property type="term" value="F:ATP binding"/>
    <property type="evidence" value="ECO:0007669"/>
    <property type="project" value="UniProtKB-KW"/>
</dbReference>
<dbReference type="RefSeq" id="WP_062279657.1">
    <property type="nucleotide sequence ID" value="NZ_DF968181.1"/>
</dbReference>
<dbReference type="Pfam" id="PF01502">
    <property type="entry name" value="PRA-CH"/>
    <property type="match status" value="1"/>
</dbReference>
<comment type="catalytic activity">
    <reaction evidence="1 15">
        <text>1-(5-phospho-beta-D-ribosyl)-5'-AMP + H2O = 1-(5-phospho-beta-D-ribosyl)-5-[(5-phospho-beta-D-ribosylamino)methylideneamino]imidazole-4-carboxamide</text>
        <dbReference type="Rhea" id="RHEA:20049"/>
        <dbReference type="ChEBI" id="CHEBI:15377"/>
        <dbReference type="ChEBI" id="CHEBI:58435"/>
        <dbReference type="ChEBI" id="CHEBI:59457"/>
        <dbReference type="EC" id="3.5.4.19"/>
    </reaction>
</comment>
<evidence type="ECO:0000256" key="8">
    <source>
        <dbReference type="ARBA" id="ARBA00022490"/>
    </source>
</evidence>
<dbReference type="HAMAP" id="MF_01019">
    <property type="entry name" value="HisIE"/>
    <property type="match status" value="1"/>
</dbReference>
<keyword evidence="18" id="KW-1185">Reference proteome</keyword>
<evidence type="ECO:0000256" key="12">
    <source>
        <dbReference type="ARBA" id="ARBA00022840"/>
    </source>
</evidence>
<comment type="pathway">
    <text evidence="4 15">Amino-acid biosynthesis; L-histidine biosynthesis; L-histidine from 5-phospho-alpha-D-ribose 1-diphosphate: step 3/9.</text>
</comment>
<name>A0A0S7BRF9_9CHLR</name>
<dbReference type="InterPro" id="IPR021130">
    <property type="entry name" value="PRib-ATP_PPHydrolase-like"/>
</dbReference>
<dbReference type="OrthoDB" id="9795769at2"/>
<dbReference type="EC" id="3.5.4.19" evidence="15"/>
<dbReference type="CDD" id="cd11534">
    <property type="entry name" value="NTP-PPase_HisIE_like"/>
    <property type="match status" value="1"/>
</dbReference>
<proteinExistence type="inferred from homology"/>
<dbReference type="GO" id="GO:0000105">
    <property type="term" value="P:L-histidine biosynthetic process"/>
    <property type="evidence" value="ECO:0007669"/>
    <property type="project" value="UniProtKB-UniRule"/>
</dbReference>
<dbReference type="PANTHER" id="PTHR42945">
    <property type="entry name" value="HISTIDINE BIOSYNTHESIS BIFUNCTIONAL PROTEIN"/>
    <property type="match status" value="1"/>
</dbReference>
<feature type="region of interest" description="Phosphoribosyl-AMP cyclohydrolase" evidence="15">
    <location>
        <begin position="1"/>
        <end position="115"/>
    </location>
</feature>
<evidence type="ECO:0000256" key="10">
    <source>
        <dbReference type="ARBA" id="ARBA00022741"/>
    </source>
</evidence>
<dbReference type="EMBL" id="DF968181">
    <property type="protein sequence ID" value="GAP40402.1"/>
    <property type="molecule type" value="Genomic_DNA"/>
</dbReference>
<dbReference type="HAMAP" id="MF_01020">
    <property type="entry name" value="HisE"/>
    <property type="match status" value="1"/>
</dbReference>
<evidence type="ECO:0000256" key="2">
    <source>
        <dbReference type="ARBA" id="ARBA00001460"/>
    </source>
</evidence>
<organism evidence="17">
    <name type="scientific">Flexilinea flocculi</name>
    <dbReference type="NCBI Taxonomy" id="1678840"/>
    <lineage>
        <taxon>Bacteria</taxon>
        <taxon>Bacillati</taxon>
        <taxon>Chloroflexota</taxon>
        <taxon>Anaerolineae</taxon>
        <taxon>Anaerolineales</taxon>
        <taxon>Anaerolineaceae</taxon>
        <taxon>Flexilinea</taxon>
    </lineage>
</organism>
<evidence type="ECO:0000313" key="18">
    <source>
        <dbReference type="Proteomes" id="UP000053370"/>
    </source>
</evidence>
<dbReference type="Gene3D" id="3.10.20.810">
    <property type="entry name" value="Phosphoribosyl-AMP cyclohydrolase"/>
    <property type="match status" value="1"/>
</dbReference>
<evidence type="ECO:0000256" key="6">
    <source>
        <dbReference type="ARBA" id="ARBA00007731"/>
    </source>
</evidence>
<evidence type="ECO:0000256" key="5">
    <source>
        <dbReference type="ARBA" id="ARBA00005204"/>
    </source>
</evidence>
<dbReference type="STRING" id="1678840.ATC1_13376"/>
<evidence type="ECO:0000256" key="3">
    <source>
        <dbReference type="ARBA" id="ARBA00004496"/>
    </source>
</evidence>
<dbReference type="GO" id="GO:0005737">
    <property type="term" value="C:cytoplasm"/>
    <property type="evidence" value="ECO:0007669"/>
    <property type="project" value="UniProtKB-SubCell"/>
</dbReference>
<evidence type="ECO:0000313" key="17">
    <source>
        <dbReference type="EMBL" id="GAP40402.1"/>
    </source>
</evidence>
<dbReference type="InterPro" id="IPR038019">
    <property type="entry name" value="PRib_AMP_CycHydrolase_sf"/>
</dbReference>
<protein>
    <recommendedName>
        <fullName evidence="15">Histidine biosynthesis bifunctional protein HisIE</fullName>
    </recommendedName>
    <domain>
        <recommendedName>
            <fullName evidence="15">Phosphoribosyl-AMP cyclohydrolase</fullName>
            <shortName evidence="15">PRA-CH</shortName>
            <ecNumber evidence="15">3.5.4.19</ecNumber>
        </recommendedName>
    </domain>
    <domain>
        <recommendedName>
            <fullName evidence="15">Phosphoribosyl-ATP pyrophosphatase</fullName>
            <shortName evidence="15">PRA-PH</shortName>
            <ecNumber evidence="15">3.6.1.31</ecNumber>
        </recommendedName>
    </domain>
</protein>
<evidence type="ECO:0000256" key="7">
    <source>
        <dbReference type="ARBA" id="ARBA00008299"/>
    </source>
</evidence>
<dbReference type="UniPathway" id="UPA00031">
    <property type="reaction ID" value="UER00007"/>
</dbReference>
<dbReference type="Proteomes" id="UP000053370">
    <property type="component" value="Unassembled WGS sequence"/>
</dbReference>
<accession>A0A0S7BRF9</accession>
<dbReference type="AlphaFoldDB" id="A0A0S7BRF9"/>
<dbReference type="GO" id="GO:0004636">
    <property type="term" value="F:phosphoribosyl-ATP diphosphatase activity"/>
    <property type="evidence" value="ECO:0007669"/>
    <property type="project" value="UniProtKB-UniRule"/>
</dbReference>
<dbReference type="FunFam" id="3.10.20.810:FF:000001">
    <property type="entry name" value="Histidine biosynthesis bifunctional protein HisIE"/>
    <property type="match status" value="1"/>
</dbReference>
<evidence type="ECO:0000259" key="16">
    <source>
        <dbReference type="Pfam" id="PF01502"/>
    </source>
</evidence>
<keyword evidence="14 15" id="KW-0511">Multifunctional enzyme</keyword>
<keyword evidence="13 15" id="KW-0368">Histidine biosynthesis</keyword>
<comment type="similarity">
    <text evidence="6 15">In the C-terminal section; belongs to the PRA-PH family.</text>
</comment>
<comment type="similarity">
    <text evidence="7 15">In the N-terminal section; belongs to the PRA-CH family.</text>
</comment>